<keyword evidence="3" id="KW-1185">Reference proteome</keyword>
<evidence type="ECO:0000313" key="2">
    <source>
        <dbReference type="EMBL" id="CAD5212141.1"/>
    </source>
</evidence>
<gene>
    <name evidence="2" type="ORF">BOKJ2_LOCUS4054</name>
</gene>
<sequence length="129" mass="15392">MEGKLLQLARENYRDLKKEFEVLLSENIRLKNQITKLSENEQSYVKNVMKDVVHDIEVEKKMREHALQDFKKNTVTNIREMYEDTILRLLSEQKEDKAKLAKHTDVVKEKDEEIGKLKEALYQFTHSLQ</sequence>
<evidence type="ECO:0000256" key="1">
    <source>
        <dbReference type="SAM" id="Coils"/>
    </source>
</evidence>
<reference evidence="2" key="1">
    <citation type="submission" date="2020-09" db="EMBL/GenBank/DDBJ databases">
        <authorList>
            <person name="Kikuchi T."/>
        </authorList>
    </citation>
    <scope>NUCLEOTIDE SEQUENCE</scope>
    <source>
        <strain evidence="2">SH1</strain>
    </source>
</reference>
<dbReference type="Proteomes" id="UP000783686">
    <property type="component" value="Unassembled WGS sequence"/>
</dbReference>
<organism evidence="2 3">
    <name type="scientific">Bursaphelenchus okinawaensis</name>
    <dbReference type="NCBI Taxonomy" id="465554"/>
    <lineage>
        <taxon>Eukaryota</taxon>
        <taxon>Metazoa</taxon>
        <taxon>Ecdysozoa</taxon>
        <taxon>Nematoda</taxon>
        <taxon>Chromadorea</taxon>
        <taxon>Rhabditida</taxon>
        <taxon>Tylenchina</taxon>
        <taxon>Tylenchomorpha</taxon>
        <taxon>Aphelenchoidea</taxon>
        <taxon>Aphelenchoididae</taxon>
        <taxon>Bursaphelenchus</taxon>
    </lineage>
</organism>
<dbReference type="OrthoDB" id="10653970at2759"/>
<comment type="caution">
    <text evidence="2">The sequence shown here is derived from an EMBL/GenBank/DDBJ whole genome shotgun (WGS) entry which is preliminary data.</text>
</comment>
<dbReference type="Proteomes" id="UP000614601">
    <property type="component" value="Unassembled WGS sequence"/>
</dbReference>
<name>A0A811K8Q1_9BILA</name>
<dbReference type="AlphaFoldDB" id="A0A811K8Q1"/>
<feature type="coiled-coil region" evidence="1">
    <location>
        <begin position="6"/>
        <end position="40"/>
    </location>
</feature>
<protein>
    <submittedName>
        <fullName evidence="2">Uncharacterized protein</fullName>
    </submittedName>
</protein>
<keyword evidence="1" id="KW-0175">Coiled coil</keyword>
<accession>A0A811K8Q1</accession>
<proteinExistence type="predicted"/>
<dbReference type="EMBL" id="CAJFDH010000002">
    <property type="protein sequence ID" value="CAD5212141.1"/>
    <property type="molecule type" value="Genomic_DNA"/>
</dbReference>
<evidence type="ECO:0000313" key="3">
    <source>
        <dbReference type="Proteomes" id="UP000614601"/>
    </source>
</evidence>
<dbReference type="EMBL" id="CAJFCW020000002">
    <property type="protein sequence ID" value="CAG9095147.1"/>
    <property type="molecule type" value="Genomic_DNA"/>
</dbReference>